<dbReference type="InterPro" id="IPR046879">
    <property type="entry name" value="KANL3/Tex30_Abhydrolase"/>
</dbReference>
<evidence type="ECO:0000313" key="3">
    <source>
        <dbReference type="Proteomes" id="UP000199150"/>
    </source>
</evidence>
<dbReference type="RefSeq" id="WP_090650539.1">
    <property type="nucleotide sequence ID" value="NZ_CBCRYE010000002.1"/>
</dbReference>
<dbReference type="OrthoDB" id="652634at2"/>
<dbReference type="PANTHER" id="PTHR13136:SF11">
    <property type="entry name" value="TESTIS-EXPRESSED PROTEIN 30"/>
    <property type="match status" value="1"/>
</dbReference>
<dbReference type="AlphaFoldDB" id="A0A1G4THM2"/>
<organism evidence="2 3">
    <name type="scientific">Asticcacaulis taihuensis</name>
    <dbReference type="NCBI Taxonomy" id="260084"/>
    <lineage>
        <taxon>Bacteria</taxon>
        <taxon>Pseudomonadati</taxon>
        <taxon>Pseudomonadota</taxon>
        <taxon>Alphaproteobacteria</taxon>
        <taxon>Caulobacterales</taxon>
        <taxon>Caulobacteraceae</taxon>
        <taxon>Asticcacaulis</taxon>
    </lineage>
</organism>
<proteinExistence type="predicted"/>
<dbReference type="STRING" id="260084.SAMN02927928_3593"/>
<feature type="domain" description="KANL3/Tex30 alpha/beta hydrolase-like" evidence="1">
    <location>
        <begin position="51"/>
        <end position="166"/>
    </location>
</feature>
<reference evidence="3" key="1">
    <citation type="submission" date="2016-10" db="EMBL/GenBank/DDBJ databases">
        <authorList>
            <person name="Varghese N."/>
            <person name="Submissions S."/>
        </authorList>
    </citation>
    <scope>NUCLEOTIDE SEQUENCE [LARGE SCALE GENOMIC DNA]</scope>
    <source>
        <strain evidence="3">CGMCC 1.3431</strain>
    </source>
</reference>
<keyword evidence="3" id="KW-1185">Reference proteome</keyword>
<protein>
    <recommendedName>
        <fullName evidence="1">KANL3/Tex30 alpha/beta hydrolase-like domain-containing protein</fullName>
    </recommendedName>
</protein>
<name>A0A1G4THM2_9CAUL</name>
<dbReference type="Pfam" id="PF20408">
    <property type="entry name" value="Abhydrolase_11"/>
    <property type="match status" value="1"/>
</dbReference>
<evidence type="ECO:0000313" key="2">
    <source>
        <dbReference type="EMBL" id="SCW80898.1"/>
    </source>
</evidence>
<evidence type="ECO:0000259" key="1">
    <source>
        <dbReference type="Pfam" id="PF20408"/>
    </source>
</evidence>
<dbReference type="InterPro" id="IPR029058">
    <property type="entry name" value="AB_hydrolase_fold"/>
</dbReference>
<dbReference type="SUPFAM" id="SSF53474">
    <property type="entry name" value="alpha/beta-Hydrolases"/>
    <property type="match status" value="1"/>
</dbReference>
<dbReference type="EMBL" id="FMTS01000008">
    <property type="protein sequence ID" value="SCW80898.1"/>
    <property type="molecule type" value="Genomic_DNA"/>
</dbReference>
<dbReference type="PANTHER" id="PTHR13136">
    <property type="entry name" value="TESTIS DEVELOPMENT PROTEIN PRTD"/>
    <property type="match status" value="1"/>
</dbReference>
<dbReference type="Gene3D" id="3.40.50.1820">
    <property type="entry name" value="alpha/beta hydrolase"/>
    <property type="match status" value="1"/>
</dbReference>
<gene>
    <name evidence="2" type="ORF">SAMN02927928_3593</name>
</gene>
<dbReference type="Proteomes" id="UP000199150">
    <property type="component" value="Unassembled WGS sequence"/>
</dbReference>
<dbReference type="InterPro" id="IPR026555">
    <property type="entry name" value="NSL3/Tex30"/>
</dbReference>
<accession>A0A1G4THM2</accession>
<sequence length="202" mass="22392">MRETTSKLAAATFLFMSGDRYPNDQYIETALCERLPGKLLTFASLIERFAPGNQPVDLAARLDFLRHVLSAIPTQNLFLVGRSSGARAMTRLAADFTDPSLVAGIVCLGYPFRHPEMDHEPDRVDHLTRLRVPTLILQGDADNYGNRCTAPTYPLSESTRLEFVPGTHVLTLPPEGWDALADRICRFAANHMTPDLPVQRAG</sequence>